<protein>
    <recommendedName>
        <fullName evidence="1">PEP-utilising enzyme mobile domain-containing protein</fullName>
    </recommendedName>
</protein>
<proteinExistence type="predicted"/>
<gene>
    <name evidence="2" type="ORF">GCM10009547_08770</name>
</gene>
<dbReference type="SUPFAM" id="SSF52009">
    <property type="entry name" value="Phosphohistidine domain"/>
    <property type="match status" value="1"/>
</dbReference>
<dbReference type="EMBL" id="BAAAHE010000007">
    <property type="protein sequence ID" value="GAA0608998.1"/>
    <property type="molecule type" value="Genomic_DNA"/>
</dbReference>
<dbReference type="InterPro" id="IPR008279">
    <property type="entry name" value="PEP-util_enz_mobile_dom"/>
</dbReference>
<dbReference type="PANTHER" id="PTHR43615">
    <property type="entry name" value="PHOSPHOENOLPYRUVATE SYNTHASE-RELATED"/>
    <property type="match status" value="1"/>
</dbReference>
<dbReference type="Gene3D" id="3.50.30.10">
    <property type="entry name" value="Phosphohistidine domain"/>
    <property type="match status" value="1"/>
</dbReference>
<dbReference type="Pfam" id="PF00391">
    <property type="entry name" value="PEP-utilizers"/>
    <property type="match status" value="1"/>
</dbReference>
<dbReference type="InterPro" id="IPR036637">
    <property type="entry name" value="Phosphohistidine_dom_sf"/>
</dbReference>
<dbReference type="InterPro" id="IPR051549">
    <property type="entry name" value="PEP_Utilizing_Enz"/>
</dbReference>
<organism evidence="2 3">
    <name type="scientific">Sporichthya brevicatena</name>
    <dbReference type="NCBI Taxonomy" id="171442"/>
    <lineage>
        <taxon>Bacteria</taxon>
        <taxon>Bacillati</taxon>
        <taxon>Actinomycetota</taxon>
        <taxon>Actinomycetes</taxon>
        <taxon>Sporichthyales</taxon>
        <taxon>Sporichthyaceae</taxon>
        <taxon>Sporichthya</taxon>
    </lineage>
</organism>
<evidence type="ECO:0000313" key="3">
    <source>
        <dbReference type="Proteomes" id="UP001500957"/>
    </source>
</evidence>
<accession>A0ABN1GD51</accession>
<keyword evidence="3" id="KW-1185">Reference proteome</keyword>
<evidence type="ECO:0000313" key="2">
    <source>
        <dbReference type="EMBL" id="GAA0608998.1"/>
    </source>
</evidence>
<dbReference type="RefSeq" id="WP_344602004.1">
    <property type="nucleotide sequence ID" value="NZ_BAAAHE010000007.1"/>
</dbReference>
<evidence type="ECO:0000259" key="1">
    <source>
        <dbReference type="Pfam" id="PF00391"/>
    </source>
</evidence>
<dbReference type="Proteomes" id="UP001500957">
    <property type="component" value="Unassembled WGS sequence"/>
</dbReference>
<reference evidence="2 3" key="1">
    <citation type="journal article" date="2019" name="Int. J. Syst. Evol. Microbiol.">
        <title>The Global Catalogue of Microorganisms (GCM) 10K type strain sequencing project: providing services to taxonomists for standard genome sequencing and annotation.</title>
        <authorList>
            <consortium name="The Broad Institute Genomics Platform"/>
            <consortium name="The Broad Institute Genome Sequencing Center for Infectious Disease"/>
            <person name="Wu L."/>
            <person name="Ma J."/>
        </authorList>
    </citation>
    <scope>NUCLEOTIDE SEQUENCE [LARGE SCALE GENOMIC DNA]</scope>
    <source>
        <strain evidence="2 3">JCM 10671</strain>
    </source>
</reference>
<comment type="caution">
    <text evidence="2">The sequence shown here is derived from an EMBL/GenBank/DDBJ whole genome shotgun (WGS) entry which is preliminary data.</text>
</comment>
<sequence length="532" mass="57717">MPEISDPTLGTSEPGRYWTTTNLGEAAPDVLSPLDMSIWGETAERGWLYSMKVFGVLPPSAKASPDVNDWGLSIFYGRPALNVDAIRGIVVSLPGVSGDDFERDLCGSVRPDAPPVKGKKSRLPVIAVKAPRALLRQGKVMHANYAETRAWWEREVYGDGGTAPAIERLVAARDRFEKVFADHCAWRFVFSGAQSAITDLAKKAGDPALGTRLMSGVGEVFETKMADDLWKVAQGQLEEAEFLRLWGYHGPNEGNADARVWREDPAPVRALVKSYQGRADVERPRDREGRSVAAGAEAEKALLAATPAAKRPAMRWLMKRTRNIVRTLQVGKAAYLMCIDGVRRAARDFGAEQVAAGRLAQVDDVFYLQIEECQELAAGRLENVAEIVVARRGYREAHRKVELPVFFRGMPEPIVPEAPVEGDRGAVEISGSASGGGQVEGRARVLLDVNDAIALDDGDILVCRFTDPSWAPLMSLAEALVIDVGGSASHGAVVARELGIPYVIGTERGTSVLRDGDRILVDGENNVVRVLA</sequence>
<dbReference type="PANTHER" id="PTHR43615:SF1">
    <property type="entry name" value="PPDK_N DOMAIN-CONTAINING PROTEIN"/>
    <property type="match status" value="1"/>
</dbReference>
<feature type="domain" description="PEP-utilising enzyme mobile" evidence="1">
    <location>
        <begin position="456"/>
        <end position="525"/>
    </location>
</feature>
<name>A0ABN1GD51_9ACTN</name>